<gene>
    <name evidence="2" type="ORF">POVCU2_0011980</name>
</gene>
<protein>
    <submittedName>
        <fullName evidence="2">Uncharacterized protein</fullName>
    </submittedName>
</protein>
<organism evidence="2 3">
    <name type="scientific">Plasmodium ovale curtisi</name>
    <dbReference type="NCBI Taxonomy" id="864141"/>
    <lineage>
        <taxon>Eukaryota</taxon>
        <taxon>Sar</taxon>
        <taxon>Alveolata</taxon>
        <taxon>Apicomplexa</taxon>
        <taxon>Aconoidasida</taxon>
        <taxon>Haemosporida</taxon>
        <taxon>Plasmodiidae</taxon>
        <taxon>Plasmodium</taxon>
        <taxon>Plasmodium (Plasmodium)</taxon>
    </lineage>
</organism>
<evidence type="ECO:0000313" key="2">
    <source>
        <dbReference type="EMBL" id="SBS81770.1"/>
    </source>
</evidence>
<dbReference type="EMBL" id="FLQU01000183">
    <property type="protein sequence ID" value="SBS81770.1"/>
    <property type="molecule type" value="Genomic_DNA"/>
</dbReference>
<proteinExistence type="predicted"/>
<name>A0A1A8VQ37_PLAOA</name>
<accession>A0A1A8VQ37</accession>
<sequence length="277" mass="32974">MRAPAKKKNVQEKKKKESAEDKDKQAETRYLPYIPPAYVVDTVAFFKDKSKVDNLLSLIFSPQNATDTYEDRVEYQKKFEMYQILKEGVCTFRGTHVVTMYREEGKCAEENEDECSCQFVHVYTLREDKKYNKHLEKMREKVFKSIANLPEELYDESIKGGELLDNKEIQFGLKYENDLLKHLSNYKKKLLHVYKILLHLRYPFYLIKKKNPMLFYISESKAYEHVGIIFSNAWDTHKHQKKKKERKDRINTARLIFVIAFVELLTKLKKGKILNSY</sequence>
<dbReference type="AlphaFoldDB" id="A0A1A8VQ37"/>
<evidence type="ECO:0000313" key="3">
    <source>
        <dbReference type="Proteomes" id="UP000078560"/>
    </source>
</evidence>
<reference evidence="3" key="1">
    <citation type="submission" date="2016-05" db="EMBL/GenBank/DDBJ databases">
        <authorList>
            <person name="Naeem Raeece"/>
        </authorList>
    </citation>
    <scope>NUCLEOTIDE SEQUENCE [LARGE SCALE GENOMIC DNA]</scope>
</reference>
<feature type="compositionally biased region" description="Basic and acidic residues" evidence="1">
    <location>
        <begin position="9"/>
        <end position="25"/>
    </location>
</feature>
<evidence type="ECO:0000256" key="1">
    <source>
        <dbReference type="SAM" id="MobiDB-lite"/>
    </source>
</evidence>
<dbReference type="Proteomes" id="UP000078560">
    <property type="component" value="Unassembled WGS sequence"/>
</dbReference>
<feature type="region of interest" description="Disordered" evidence="1">
    <location>
        <begin position="1"/>
        <end position="25"/>
    </location>
</feature>